<dbReference type="Proteomes" id="UP000675554">
    <property type="component" value="Unassembled WGS sequence"/>
</dbReference>
<dbReference type="PANTHER" id="PTHR43244">
    <property type="match status" value="1"/>
</dbReference>
<dbReference type="AlphaFoldDB" id="A0A8T4IR49"/>
<dbReference type="InterPro" id="IPR011251">
    <property type="entry name" value="Luciferase-like_dom"/>
</dbReference>
<name>A0A8T4IR49_9ACTN</name>
<proteinExistence type="predicted"/>
<sequence>MVRMGYTLMGEQAGPRQLVEDAVAAERAGFDFAVASDHLFPWLPEQGHSPYVWTVLGAVAQVTERLPLVSYVTCPTFRYHPVVVAQKAATVQLLSEGRFTLGLGAGENLNEHIVGPWPAANVRHEKLEEAITLIRSLFEGGYVNHDGKHYRVESAKLWDVPESAPPIGVAVSGRQSCDLAGRLGDVLIATEPKPELGRMFDEAGGAGKPRIGQIPVSYDPDRDTAMRRAHANFRWFAGGWKVNAELPGTQAFTAASQYVRPEDVAEQIPCGSDVGEFVEKIRPFADAGFDRIALVQAGGEAQSAFTEWASAKLLPALHDALG</sequence>
<comment type="caution">
    <text evidence="3">The sequence shown here is derived from an EMBL/GenBank/DDBJ whole genome shotgun (WGS) entry which is preliminary data.</text>
</comment>
<evidence type="ECO:0000313" key="3">
    <source>
        <dbReference type="EMBL" id="MBR7673920.1"/>
    </source>
</evidence>
<dbReference type="InterPro" id="IPR050564">
    <property type="entry name" value="F420-G6PD/mer"/>
</dbReference>
<evidence type="ECO:0000256" key="1">
    <source>
        <dbReference type="ARBA" id="ARBA00023002"/>
    </source>
</evidence>
<evidence type="ECO:0000259" key="2">
    <source>
        <dbReference type="Pfam" id="PF00296"/>
    </source>
</evidence>
<keyword evidence="1 3" id="KW-0560">Oxidoreductase</keyword>
<protein>
    <submittedName>
        <fullName evidence="3">TIGR03557 family F420-dependent LLM class oxidoreductase</fullName>
        <ecNumber evidence="3">1.-.-.-</ecNumber>
    </submittedName>
</protein>
<evidence type="ECO:0000313" key="4">
    <source>
        <dbReference type="Proteomes" id="UP000675554"/>
    </source>
</evidence>
<organism evidence="3 4">
    <name type="scientific">Streptomyces daliensis</name>
    <dbReference type="NCBI Taxonomy" id="299421"/>
    <lineage>
        <taxon>Bacteria</taxon>
        <taxon>Bacillati</taxon>
        <taxon>Actinomycetota</taxon>
        <taxon>Actinomycetes</taxon>
        <taxon>Kitasatosporales</taxon>
        <taxon>Streptomycetaceae</taxon>
        <taxon>Streptomyces</taxon>
    </lineage>
</organism>
<dbReference type="CDD" id="cd01097">
    <property type="entry name" value="Tetrahydromethanopterin_reductase"/>
    <property type="match status" value="1"/>
</dbReference>
<dbReference type="PANTHER" id="PTHR43244:SF1">
    <property type="entry name" value="5,10-METHYLENETETRAHYDROMETHANOPTERIN REDUCTASE"/>
    <property type="match status" value="1"/>
</dbReference>
<dbReference type="SUPFAM" id="SSF51679">
    <property type="entry name" value="Bacterial luciferase-like"/>
    <property type="match status" value="1"/>
</dbReference>
<dbReference type="InterPro" id="IPR036661">
    <property type="entry name" value="Luciferase-like_sf"/>
</dbReference>
<dbReference type="EMBL" id="JAGSMN010000273">
    <property type="protein sequence ID" value="MBR7673920.1"/>
    <property type="molecule type" value="Genomic_DNA"/>
</dbReference>
<dbReference type="InterPro" id="IPR019945">
    <property type="entry name" value="F420_G6P_DH-rel"/>
</dbReference>
<dbReference type="GO" id="GO:0016705">
    <property type="term" value="F:oxidoreductase activity, acting on paired donors, with incorporation or reduction of molecular oxygen"/>
    <property type="evidence" value="ECO:0007669"/>
    <property type="project" value="InterPro"/>
</dbReference>
<dbReference type="Pfam" id="PF00296">
    <property type="entry name" value="Bac_luciferase"/>
    <property type="match status" value="1"/>
</dbReference>
<keyword evidence="4" id="KW-1185">Reference proteome</keyword>
<dbReference type="NCBIfam" id="TIGR03557">
    <property type="entry name" value="F420_G6P_family"/>
    <property type="match status" value="1"/>
</dbReference>
<dbReference type="EC" id="1.-.-.-" evidence="3"/>
<gene>
    <name evidence="3" type="ORF">KDA82_13020</name>
</gene>
<feature type="domain" description="Luciferase-like" evidence="2">
    <location>
        <begin position="11"/>
        <end position="290"/>
    </location>
</feature>
<dbReference type="Gene3D" id="3.20.20.30">
    <property type="entry name" value="Luciferase-like domain"/>
    <property type="match status" value="1"/>
</dbReference>
<accession>A0A8T4IR49</accession>
<reference evidence="3" key="1">
    <citation type="submission" date="2021-04" db="EMBL/GenBank/DDBJ databases">
        <title>Sequencing of actinobacteria type strains.</title>
        <authorList>
            <person name="Nguyen G.-S."/>
            <person name="Wentzel A."/>
        </authorList>
    </citation>
    <scope>NUCLEOTIDE SEQUENCE</scope>
    <source>
        <strain evidence="3">DSM 42095</strain>
    </source>
</reference>